<evidence type="ECO:0000256" key="4">
    <source>
        <dbReference type="ARBA" id="ARBA00022597"/>
    </source>
</evidence>
<evidence type="ECO:0000256" key="5">
    <source>
        <dbReference type="ARBA" id="ARBA00022692"/>
    </source>
</evidence>
<dbReference type="PANTHER" id="PTHR48022">
    <property type="entry name" value="PLASTIDIC GLUCOSE TRANSPORTER 4"/>
    <property type="match status" value="1"/>
</dbReference>
<comment type="subcellular location">
    <subcellularLocation>
        <location evidence="1">Membrane</location>
        <topology evidence="1">Multi-pass membrane protein</topology>
    </subcellularLocation>
</comment>
<feature type="domain" description="Major facilitator superfamily (MFS) profile" evidence="11">
    <location>
        <begin position="75"/>
        <end position="522"/>
    </location>
</feature>
<keyword evidence="6 10" id="KW-1133">Transmembrane helix</keyword>
<evidence type="ECO:0000256" key="1">
    <source>
        <dbReference type="ARBA" id="ARBA00004141"/>
    </source>
</evidence>
<dbReference type="InterPro" id="IPR003663">
    <property type="entry name" value="Sugar/inositol_transpt"/>
</dbReference>
<dbReference type="InterPro" id="IPR050360">
    <property type="entry name" value="MFS_Sugar_Transporters"/>
</dbReference>
<evidence type="ECO:0000256" key="2">
    <source>
        <dbReference type="ARBA" id="ARBA00010992"/>
    </source>
</evidence>
<comment type="similarity">
    <text evidence="2 8">Belongs to the major facilitator superfamily. Sugar transporter (TC 2.A.1.1) family.</text>
</comment>
<comment type="caution">
    <text evidence="12">The sequence shown here is derived from an EMBL/GenBank/DDBJ whole genome shotgun (WGS) entry which is preliminary data.</text>
</comment>
<proteinExistence type="inferred from homology"/>
<dbReference type="AlphaFoldDB" id="K0KH14"/>
<feature type="transmembrane region" description="Helical" evidence="10">
    <location>
        <begin position="246"/>
        <end position="263"/>
    </location>
</feature>
<dbReference type="InterPro" id="IPR036259">
    <property type="entry name" value="MFS_trans_sf"/>
</dbReference>
<feature type="transmembrane region" description="Helical" evidence="10">
    <location>
        <begin position="366"/>
        <end position="391"/>
    </location>
</feature>
<name>K0KH14_WICCF</name>
<evidence type="ECO:0000256" key="3">
    <source>
        <dbReference type="ARBA" id="ARBA00022448"/>
    </source>
</evidence>
<organism evidence="12 13">
    <name type="scientific">Wickerhamomyces ciferrii (strain ATCC 14091 / BCRC 22168 / CBS 111 / JCM 3599 / NBRC 0793 / NRRL Y-1031 F-60-10)</name>
    <name type="common">Yeast</name>
    <name type="synonym">Pichia ciferrii</name>
    <dbReference type="NCBI Taxonomy" id="1206466"/>
    <lineage>
        <taxon>Eukaryota</taxon>
        <taxon>Fungi</taxon>
        <taxon>Dikarya</taxon>
        <taxon>Ascomycota</taxon>
        <taxon>Saccharomycotina</taxon>
        <taxon>Saccharomycetes</taxon>
        <taxon>Phaffomycetales</taxon>
        <taxon>Wickerhamomycetaceae</taxon>
        <taxon>Wickerhamomyces</taxon>
    </lineage>
</organism>
<feature type="transmembrane region" description="Helical" evidence="10">
    <location>
        <begin position="471"/>
        <end position="488"/>
    </location>
</feature>
<feature type="transmembrane region" description="Helical" evidence="10">
    <location>
        <begin position="185"/>
        <end position="207"/>
    </location>
</feature>
<evidence type="ECO:0000313" key="13">
    <source>
        <dbReference type="Proteomes" id="UP000009328"/>
    </source>
</evidence>
<keyword evidence="7 10" id="KW-0472">Membrane</keyword>
<dbReference type="EMBL" id="CAIF01000020">
    <property type="protein sequence ID" value="CCH41477.1"/>
    <property type="molecule type" value="Genomic_DNA"/>
</dbReference>
<protein>
    <submittedName>
        <fullName evidence="12">General alpha-glucoside permease</fullName>
    </submittedName>
</protein>
<sequence length="580" mass="65101">MTTEYVEDVRHPEEKEVNGLSKKLTEDSELSEKNEVENYLAKFLNISNNAQSNENSEKNMTLKEGLTTFPKAAMWSIILSSSIIMEGYDTNLINSLFAFPAFTKKFGEYYEDINDYQIPTKWQNSLSMGVYCGELIGLFIAGLVADRLGYRKTLISALTSIIGLIFIVFFAVNVGMLLAGEILLGVAWGMLQTLVITYAADVCPLVLRVYLTTYINACWVIGQLISSGVLRGVLSLESASSYQIPFAIQWVWPLPIIIGIYLAPESPWWLVRKGKAKEAKNSIRRLLTVNKNTPDVDVLSTAMFNKMQLTIQEENSISKETGYKECFKNGNFRRTRIAAMIWLFQSITGSAFMGFSTYFYQQAGLASSMAFTFSIIQYCLGLIGTLSSWVLSQKLGRFTIYFSGLCIQFIVLITVGALGFSDSKGASWAAGSLLLVFTLAYNCTVGPITYCAVAEMPTVRLRNKTVIIARNCYNVAGIVTSIITPYMLNPTGWNWKAKSGLFWAGFTLIAIIWCWCEFPETKGRTFAELNQLFQDNVPARKFKYTTPEVFNAQKMVNNMNDEELREIVEADKDKIYETKA</sequence>
<dbReference type="InterPro" id="IPR005828">
    <property type="entry name" value="MFS_sugar_transport-like"/>
</dbReference>
<dbReference type="FunCoup" id="K0KH14">
    <property type="interactions" value="77"/>
</dbReference>
<feature type="region of interest" description="Disordered" evidence="9">
    <location>
        <begin position="1"/>
        <end position="30"/>
    </location>
</feature>
<feature type="compositionally biased region" description="Basic and acidic residues" evidence="9">
    <location>
        <begin position="7"/>
        <end position="30"/>
    </location>
</feature>
<dbReference type="PANTHER" id="PTHR48022:SF5">
    <property type="entry name" value="ALPHA-GLUCOSIDES PERMEASE MPH2-RELATED"/>
    <property type="match status" value="1"/>
</dbReference>
<gene>
    <name evidence="12" type="primary">MAL1</name>
    <name evidence="12" type="ORF">BN7_1018</name>
</gene>
<dbReference type="Proteomes" id="UP000009328">
    <property type="component" value="Unassembled WGS sequence"/>
</dbReference>
<feature type="transmembrane region" description="Helical" evidence="10">
    <location>
        <begin position="426"/>
        <end position="450"/>
    </location>
</feature>
<dbReference type="GO" id="GO:0016020">
    <property type="term" value="C:membrane"/>
    <property type="evidence" value="ECO:0007669"/>
    <property type="project" value="UniProtKB-SubCell"/>
</dbReference>
<dbReference type="HOGENOM" id="CLU_001265_11_5_1"/>
<keyword evidence="3 8" id="KW-0813">Transport</keyword>
<dbReference type="FunFam" id="1.20.1250.20:FF:000254">
    <property type="entry name" value="MAL31p Maltose permease"/>
    <property type="match status" value="1"/>
</dbReference>
<dbReference type="SUPFAM" id="SSF103473">
    <property type="entry name" value="MFS general substrate transporter"/>
    <property type="match status" value="1"/>
</dbReference>
<dbReference type="InterPro" id="IPR020846">
    <property type="entry name" value="MFS_dom"/>
</dbReference>
<keyword evidence="4" id="KW-0762">Sugar transport</keyword>
<dbReference type="Pfam" id="PF00083">
    <property type="entry name" value="Sugar_tr"/>
    <property type="match status" value="1"/>
</dbReference>
<feature type="transmembrane region" description="Helical" evidence="10">
    <location>
        <begin position="500"/>
        <end position="516"/>
    </location>
</feature>
<accession>K0KH14</accession>
<feature type="transmembrane region" description="Helical" evidence="10">
    <location>
        <begin position="157"/>
        <end position="179"/>
    </location>
</feature>
<evidence type="ECO:0000256" key="6">
    <source>
        <dbReference type="ARBA" id="ARBA00022989"/>
    </source>
</evidence>
<evidence type="ECO:0000259" key="11">
    <source>
        <dbReference type="PROSITE" id="PS50850"/>
    </source>
</evidence>
<keyword evidence="5 10" id="KW-0812">Transmembrane</keyword>
<feature type="transmembrane region" description="Helical" evidence="10">
    <location>
        <begin position="398"/>
        <end position="420"/>
    </location>
</feature>
<reference evidence="12 13" key="1">
    <citation type="journal article" date="2012" name="Eukaryot. Cell">
        <title>Draft genome sequence of Wickerhamomyces ciferrii NRRL Y-1031 F-60-10.</title>
        <authorList>
            <person name="Schneider J."/>
            <person name="Andrea H."/>
            <person name="Blom J."/>
            <person name="Jaenicke S."/>
            <person name="Ruckert C."/>
            <person name="Schorsch C."/>
            <person name="Szczepanowski R."/>
            <person name="Farwick M."/>
            <person name="Goesmann A."/>
            <person name="Puhler A."/>
            <person name="Schaffer S."/>
            <person name="Tauch A."/>
            <person name="Kohler T."/>
            <person name="Brinkrolf K."/>
        </authorList>
    </citation>
    <scope>NUCLEOTIDE SEQUENCE [LARGE SCALE GENOMIC DNA]</scope>
    <source>
        <strain evidence="13">ATCC 14091 / BCRC 22168 / CBS 111 / JCM 3599 / NBRC 0793 / NRRL Y-1031 F-60-10</strain>
    </source>
</reference>
<dbReference type="Gene3D" id="1.20.1250.20">
    <property type="entry name" value="MFS general substrate transporter like domains"/>
    <property type="match status" value="1"/>
</dbReference>
<dbReference type="eggNOG" id="KOG0254">
    <property type="taxonomic scope" value="Eukaryota"/>
</dbReference>
<evidence type="ECO:0000256" key="9">
    <source>
        <dbReference type="SAM" id="MobiDB-lite"/>
    </source>
</evidence>
<dbReference type="NCBIfam" id="TIGR00879">
    <property type="entry name" value="SP"/>
    <property type="match status" value="1"/>
</dbReference>
<feature type="transmembrane region" description="Helical" evidence="10">
    <location>
        <begin position="214"/>
        <end position="234"/>
    </location>
</feature>
<keyword evidence="13" id="KW-1185">Reference proteome</keyword>
<evidence type="ECO:0000256" key="10">
    <source>
        <dbReference type="SAM" id="Phobius"/>
    </source>
</evidence>
<dbReference type="InParanoid" id="K0KH14"/>
<dbReference type="GO" id="GO:0005351">
    <property type="term" value="F:carbohydrate:proton symporter activity"/>
    <property type="evidence" value="ECO:0007669"/>
    <property type="project" value="TreeGrafter"/>
</dbReference>
<evidence type="ECO:0000256" key="7">
    <source>
        <dbReference type="ARBA" id="ARBA00023136"/>
    </source>
</evidence>
<evidence type="ECO:0000313" key="12">
    <source>
        <dbReference type="EMBL" id="CCH41477.1"/>
    </source>
</evidence>
<feature type="transmembrane region" description="Helical" evidence="10">
    <location>
        <begin position="337"/>
        <end position="360"/>
    </location>
</feature>
<evidence type="ECO:0000256" key="8">
    <source>
        <dbReference type="RuleBase" id="RU003346"/>
    </source>
</evidence>
<dbReference type="PROSITE" id="PS50850">
    <property type="entry name" value="MFS"/>
    <property type="match status" value="1"/>
</dbReference>